<organism evidence="2 3">
    <name type="scientific">Legionella londiniensis</name>
    <dbReference type="NCBI Taxonomy" id="45068"/>
    <lineage>
        <taxon>Bacteria</taxon>
        <taxon>Pseudomonadati</taxon>
        <taxon>Pseudomonadota</taxon>
        <taxon>Gammaproteobacteria</taxon>
        <taxon>Legionellales</taxon>
        <taxon>Legionellaceae</taxon>
        <taxon>Legionella</taxon>
    </lineage>
</organism>
<feature type="transmembrane region" description="Helical" evidence="1">
    <location>
        <begin position="9"/>
        <end position="33"/>
    </location>
</feature>
<evidence type="ECO:0000256" key="1">
    <source>
        <dbReference type="SAM" id="Phobius"/>
    </source>
</evidence>
<accession>A0A0W0VQH6</accession>
<keyword evidence="1" id="KW-0812">Transmembrane</keyword>
<dbReference type="AlphaFoldDB" id="A0A0W0VQH6"/>
<name>A0A0W0VQH6_9GAMM</name>
<dbReference type="RefSeq" id="WP_058528589.1">
    <property type="nucleotide sequence ID" value="NZ_CAAAHZ010000007.1"/>
</dbReference>
<feature type="transmembrane region" description="Helical" evidence="1">
    <location>
        <begin position="106"/>
        <end position="126"/>
    </location>
</feature>
<keyword evidence="1" id="KW-0472">Membrane</keyword>
<dbReference type="PATRIC" id="fig|45068.5.peg.617"/>
<reference evidence="2 3" key="1">
    <citation type="submission" date="2015-11" db="EMBL/GenBank/DDBJ databases">
        <title>Genomic analysis of 38 Legionella species identifies large and diverse effector repertoires.</title>
        <authorList>
            <person name="Burstein D."/>
            <person name="Amaro F."/>
            <person name="Zusman T."/>
            <person name="Lifshitz Z."/>
            <person name="Cohen O."/>
            <person name="Gilbert J.A."/>
            <person name="Pupko T."/>
            <person name="Shuman H.A."/>
            <person name="Segal G."/>
        </authorList>
    </citation>
    <scope>NUCLEOTIDE SEQUENCE [LARGE SCALE GENOMIC DNA]</scope>
    <source>
        <strain evidence="2 3">ATCC 49505</strain>
    </source>
</reference>
<dbReference type="STRING" id="45068.Llon_0571"/>
<gene>
    <name evidence="2" type="ORF">Llon_0571</name>
</gene>
<dbReference type="Proteomes" id="UP000054997">
    <property type="component" value="Unassembled WGS sequence"/>
</dbReference>
<sequence>MKKTIVEIYALAVCFFTIICFSFTIVFMAYNIIRALAPSFTISAWQYAEYQSNEQFCSGGIVTFDSGSNKSTSKCGDKSPEEITKLRLKAYTNVLAIEQKTAMQNIIYALILLLTIMFIYVSHWRIARKARQ</sequence>
<proteinExistence type="predicted"/>
<keyword evidence="1" id="KW-1133">Transmembrane helix</keyword>
<evidence type="ECO:0000313" key="3">
    <source>
        <dbReference type="Proteomes" id="UP000054997"/>
    </source>
</evidence>
<keyword evidence="3" id="KW-1185">Reference proteome</keyword>
<comment type="caution">
    <text evidence="2">The sequence shown here is derived from an EMBL/GenBank/DDBJ whole genome shotgun (WGS) entry which is preliminary data.</text>
</comment>
<evidence type="ECO:0008006" key="4">
    <source>
        <dbReference type="Google" id="ProtNLM"/>
    </source>
</evidence>
<protein>
    <recommendedName>
        <fullName evidence="4">Transmembrane protein</fullName>
    </recommendedName>
</protein>
<dbReference type="EMBL" id="LNYK01000010">
    <property type="protein sequence ID" value="KTD22353.1"/>
    <property type="molecule type" value="Genomic_DNA"/>
</dbReference>
<evidence type="ECO:0000313" key="2">
    <source>
        <dbReference type="EMBL" id="KTD22353.1"/>
    </source>
</evidence>